<evidence type="ECO:0000259" key="1">
    <source>
        <dbReference type="Pfam" id="PF08239"/>
    </source>
</evidence>
<evidence type="ECO:0000313" key="2">
    <source>
        <dbReference type="EMBL" id="MDX8127249.1"/>
    </source>
</evidence>
<feature type="domain" description="SH3b" evidence="1">
    <location>
        <begin position="140"/>
        <end position="191"/>
    </location>
</feature>
<proteinExistence type="predicted"/>
<name>A0ABU4UCP6_9GAMM</name>
<comment type="caution">
    <text evidence="2">The sequence shown here is derived from an EMBL/GenBank/DDBJ whole genome shotgun (WGS) entry which is preliminary data.</text>
</comment>
<dbReference type="Pfam" id="PF08239">
    <property type="entry name" value="SH3_3"/>
    <property type="match status" value="1"/>
</dbReference>
<protein>
    <submittedName>
        <fullName evidence="2">SH3 domain-containing protein</fullName>
    </submittedName>
</protein>
<reference evidence="2 3" key="1">
    <citation type="submission" date="2023-11" db="EMBL/GenBank/DDBJ databases">
        <authorList>
            <person name="Ouyang M.-Y."/>
        </authorList>
    </citation>
    <scope>NUCLEOTIDE SEQUENCE [LARGE SCALE GENOMIC DNA]</scope>
    <source>
        <strain evidence="2 3">OY6</strain>
    </source>
</reference>
<evidence type="ECO:0000313" key="3">
    <source>
        <dbReference type="Proteomes" id="UP001284537"/>
    </source>
</evidence>
<organism evidence="2 3">
    <name type="scientific">Methylomonas defluvii</name>
    <dbReference type="NCBI Taxonomy" id="3045149"/>
    <lineage>
        <taxon>Bacteria</taxon>
        <taxon>Pseudomonadati</taxon>
        <taxon>Pseudomonadota</taxon>
        <taxon>Gammaproteobacteria</taxon>
        <taxon>Methylococcales</taxon>
        <taxon>Methylococcaceae</taxon>
        <taxon>Methylomonas</taxon>
    </lineage>
</organism>
<keyword evidence="3" id="KW-1185">Reference proteome</keyword>
<accession>A0ABU4UCP6</accession>
<dbReference type="Gene3D" id="2.30.30.40">
    <property type="entry name" value="SH3 Domains"/>
    <property type="match status" value="1"/>
</dbReference>
<gene>
    <name evidence="2" type="ORF">QLH52_08160</name>
</gene>
<sequence>MFNRFGFIMAILMATEVGAVETNQFHSGVYEQLRLAVAPDGQITGYYREEQGEGVSKTCSFYLRGQSNGDSASLTTWNVDHFPGELRIQAAGVNLKVEHGNEHPGCGMLLPPAIEQGLNYDKVTETQWTELRVISSPKTYFHSEPKADAKLKSYLVKGDVVGVVGAEGDWLQVEYPGTKKMIRGWISNSDLAVFKSGQ</sequence>
<dbReference type="InterPro" id="IPR003646">
    <property type="entry name" value="SH3-like_bac-type"/>
</dbReference>
<dbReference type="EMBL" id="JAXARY010000006">
    <property type="protein sequence ID" value="MDX8127249.1"/>
    <property type="molecule type" value="Genomic_DNA"/>
</dbReference>
<dbReference type="RefSeq" id="WP_171696299.1">
    <property type="nucleotide sequence ID" value="NZ_JAXARY010000006.1"/>
</dbReference>
<dbReference type="Proteomes" id="UP001284537">
    <property type="component" value="Unassembled WGS sequence"/>
</dbReference>